<dbReference type="CDD" id="cd24046">
    <property type="entry name" value="ASKHA_NBD_NTPDase5-like"/>
    <property type="match status" value="1"/>
</dbReference>
<comment type="caution">
    <text evidence="6">The sequence shown here is derived from an EMBL/GenBank/DDBJ whole genome shotgun (WGS) entry which is preliminary data.</text>
</comment>
<name>A0A1D1VZ44_RAMVA</name>
<dbReference type="GO" id="GO:0016787">
    <property type="term" value="F:hydrolase activity"/>
    <property type="evidence" value="ECO:0007669"/>
    <property type="project" value="UniProtKB-KW"/>
</dbReference>
<dbReference type="STRING" id="947166.A0A1D1VZ44"/>
<feature type="active site" description="Proton acceptor" evidence="3">
    <location>
        <position position="228"/>
    </location>
</feature>
<accession>A0A1D1VZ44</accession>
<dbReference type="InterPro" id="IPR000407">
    <property type="entry name" value="GDA1_CD39_NTPase"/>
</dbReference>
<dbReference type="PROSITE" id="PS01238">
    <property type="entry name" value="GDA1_CD39_NTPASE"/>
    <property type="match status" value="1"/>
</dbReference>
<sequence length="534" mass="60884">MDLSSSSSTMLFSKPRCCIFLLFTCTTLQLLLFRLIEGLTTAPFWSQDVHSSLPFSTYQFSPYLSSLQHSHYEAESAFKAGYAVEETVSRDLVRYDNYTGDVYGIIIDAGSTGTRLSAFRFVKSLRPPYMRLVAECGKHLKPGLSYYAAIPDMVYENVKPLIARALECIPQYLWSKTPLELKATAGLRLLPAYIQERLLDNVKAYLESNSPFVLSHDESISIMEGIDEGLYSWITVNYLLDTLHHKYECDDDLEHEQSFRRMMRKETLKKQTVGTLDLGGGSMQITFVPMYDFTCNNAPKEYLHHVRIFGERLTLYSWSYLGFGLMSARMQMFGFPLETPGEDVQLTNNHLTSPCFHPEVEVKWQHASTDFIVTTPKEAVPDSRFERCYSRAVEIVSLQIHHESEVHKETFYAFSYFYDIAVDAGIIPHVAGGEIKVGVFREKAKQVCDNEKVPDKAFLCMDLSYISALLMDGFGFGEHQDMMLQKKINGVETSWALGAMFHLLNTFHNTSQLELAQRPSYNPDKKSLALRCRS</sequence>
<organism evidence="6 7">
    <name type="scientific">Ramazzottius varieornatus</name>
    <name type="common">Water bear</name>
    <name type="synonym">Tardigrade</name>
    <dbReference type="NCBI Taxonomy" id="947166"/>
    <lineage>
        <taxon>Eukaryota</taxon>
        <taxon>Metazoa</taxon>
        <taxon>Ecdysozoa</taxon>
        <taxon>Tardigrada</taxon>
        <taxon>Eutardigrada</taxon>
        <taxon>Parachela</taxon>
        <taxon>Hypsibioidea</taxon>
        <taxon>Ramazzottiidae</taxon>
        <taxon>Ramazzottius</taxon>
    </lineage>
</organism>
<dbReference type="PANTHER" id="PTHR11782">
    <property type="entry name" value="ADENOSINE/GUANOSINE DIPHOSPHATASE"/>
    <property type="match status" value="1"/>
</dbReference>
<keyword evidence="4" id="KW-0067">ATP-binding</keyword>
<dbReference type="GO" id="GO:0005524">
    <property type="term" value="F:ATP binding"/>
    <property type="evidence" value="ECO:0007669"/>
    <property type="project" value="UniProtKB-KW"/>
</dbReference>
<dbReference type="AlphaFoldDB" id="A0A1D1VZ44"/>
<dbReference type="EMBL" id="BDGG01000014">
    <property type="protein sequence ID" value="GAV06665.1"/>
    <property type="molecule type" value="Genomic_DNA"/>
</dbReference>
<evidence type="ECO:0000256" key="4">
    <source>
        <dbReference type="PIRSR" id="PIRSR600407-2"/>
    </source>
</evidence>
<keyword evidence="4" id="KW-0547">Nucleotide-binding</keyword>
<dbReference type="Gene3D" id="3.30.420.150">
    <property type="entry name" value="Exopolyphosphatase. Domain 2"/>
    <property type="match status" value="1"/>
</dbReference>
<evidence type="ECO:0000256" key="1">
    <source>
        <dbReference type="ARBA" id="ARBA00009283"/>
    </source>
</evidence>
<dbReference type="OrthoDB" id="6372431at2759"/>
<dbReference type="Gene3D" id="3.30.420.40">
    <property type="match status" value="1"/>
</dbReference>
<evidence type="ECO:0000256" key="5">
    <source>
        <dbReference type="RuleBase" id="RU003833"/>
    </source>
</evidence>
<keyword evidence="2 5" id="KW-0378">Hydrolase</keyword>
<protein>
    <submittedName>
        <fullName evidence="6">Uncharacterized protein</fullName>
    </submittedName>
</protein>
<evidence type="ECO:0000313" key="7">
    <source>
        <dbReference type="Proteomes" id="UP000186922"/>
    </source>
</evidence>
<evidence type="ECO:0000256" key="3">
    <source>
        <dbReference type="PIRSR" id="PIRSR600407-1"/>
    </source>
</evidence>
<feature type="binding site" evidence="4">
    <location>
        <begin position="280"/>
        <end position="284"/>
    </location>
    <ligand>
        <name>ATP</name>
        <dbReference type="ChEBI" id="CHEBI:30616"/>
    </ligand>
</feature>
<dbReference type="Proteomes" id="UP000186922">
    <property type="component" value="Unassembled WGS sequence"/>
</dbReference>
<comment type="similarity">
    <text evidence="1 5">Belongs to the GDA1/CD39 NTPase family.</text>
</comment>
<evidence type="ECO:0000256" key="2">
    <source>
        <dbReference type="ARBA" id="ARBA00022801"/>
    </source>
</evidence>
<dbReference type="Pfam" id="PF01150">
    <property type="entry name" value="GDA1_CD39"/>
    <property type="match status" value="1"/>
</dbReference>
<reference evidence="6 7" key="1">
    <citation type="journal article" date="2016" name="Nat. Commun.">
        <title>Extremotolerant tardigrade genome and improved radiotolerance of human cultured cells by tardigrade-unique protein.</title>
        <authorList>
            <person name="Hashimoto T."/>
            <person name="Horikawa D.D."/>
            <person name="Saito Y."/>
            <person name="Kuwahara H."/>
            <person name="Kozuka-Hata H."/>
            <person name="Shin-I T."/>
            <person name="Minakuchi Y."/>
            <person name="Ohishi K."/>
            <person name="Motoyama A."/>
            <person name="Aizu T."/>
            <person name="Enomoto A."/>
            <person name="Kondo K."/>
            <person name="Tanaka S."/>
            <person name="Hara Y."/>
            <person name="Koshikawa S."/>
            <person name="Sagara H."/>
            <person name="Miura T."/>
            <person name="Yokobori S."/>
            <person name="Miyagawa K."/>
            <person name="Suzuki Y."/>
            <person name="Kubo T."/>
            <person name="Oyama M."/>
            <person name="Kohara Y."/>
            <person name="Fujiyama A."/>
            <person name="Arakawa K."/>
            <person name="Katayama T."/>
            <person name="Toyoda A."/>
            <person name="Kunieda T."/>
        </authorList>
    </citation>
    <scope>NUCLEOTIDE SEQUENCE [LARGE SCALE GENOMIC DNA]</scope>
    <source>
        <strain evidence="6 7">YOKOZUNA-1</strain>
    </source>
</reference>
<gene>
    <name evidence="6" type="primary">RvY_16617</name>
    <name evidence="6" type="synonym">RvY_16617.1</name>
    <name evidence="6" type="ORF">RvY_16617-1</name>
</gene>
<proteinExistence type="inferred from homology"/>
<keyword evidence="7" id="KW-1185">Reference proteome</keyword>
<dbReference type="PANTHER" id="PTHR11782:SF127">
    <property type="entry name" value="NTPASE, ISOFORM F"/>
    <property type="match status" value="1"/>
</dbReference>
<evidence type="ECO:0000313" key="6">
    <source>
        <dbReference type="EMBL" id="GAV06665.1"/>
    </source>
</evidence>